<dbReference type="Proteomes" id="UP000822476">
    <property type="component" value="Unassembled WGS sequence"/>
</dbReference>
<organism evidence="2 3">
    <name type="scientific">Paragonimus skrjabini miyazakii</name>
    <dbReference type="NCBI Taxonomy" id="59628"/>
    <lineage>
        <taxon>Eukaryota</taxon>
        <taxon>Metazoa</taxon>
        <taxon>Spiralia</taxon>
        <taxon>Lophotrochozoa</taxon>
        <taxon>Platyhelminthes</taxon>
        <taxon>Trematoda</taxon>
        <taxon>Digenea</taxon>
        <taxon>Plagiorchiida</taxon>
        <taxon>Troglotremata</taxon>
        <taxon>Troglotrematidae</taxon>
        <taxon>Paragonimus</taxon>
    </lineage>
</organism>
<comment type="caution">
    <text evidence="2">The sequence shown here is derived from an EMBL/GenBank/DDBJ whole genome shotgun (WGS) entry which is preliminary data.</text>
</comment>
<protein>
    <submittedName>
        <fullName evidence="2">Uncharacterized protein</fullName>
    </submittedName>
</protein>
<reference evidence="2" key="1">
    <citation type="submission" date="2019-07" db="EMBL/GenBank/DDBJ databases">
        <title>Annotation for the trematode Paragonimus miyazaki's.</title>
        <authorList>
            <person name="Choi Y.-J."/>
        </authorList>
    </citation>
    <scope>NUCLEOTIDE SEQUENCE</scope>
    <source>
        <strain evidence="2">Japan</strain>
    </source>
</reference>
<feature type="region of interest" description="Disordered" evidence="1">
    <location>
        <begin position="31"/>
        <end position="61"/>
    </location>
</feature>
<proteinExistence type="predicted"/>
<dbReference type="EMBL" id="JTDE01001312">
    <property type="protein sequence ID" value="KAF7259204.1"/>
    <property type="molecule type" value="Genomic_DNA"/>
</dbReference>
<sequence length="225" mass="24960">MTYRLLQIAQKTASLETSSYVQCGKMSYYSKKPDHPSVVTTDESHRAGSSLSQTTEDPPMKCSDQTYVSRAEQLLVTATKTQRAVHPQNGRLLELTNLTESPSYQVIPLPTTTPKPILRRQISSDMNPPNIARTRTNIPYQQQTIASNSNVLGGSSSRTCRLPMAAVKDLNIVTKEVAQATLKPQQLLCGHLTSLLMHQLKLGLMHRMVSKLLDTPVKSAICKWL</sequence>
<feature type="compositionally biased region" description="Polar residues" evidence="1">
    <location>
        <begin position="47"/>
        <end position="56"/>
    </location>
</feature>
<accession>A0A8S9YX92</accession>
<name>A0A8S9YX92_9TREM</name>
<keyword evidence="3" id="KW-1185">Reference proteome</keyword>
<evidence type="ECO:0000313" key="3">
    <source>
        <dbReference type="Proteomes" id="UP000822476"/>
    </source>
</evidence>
<evidence type="ECO:0000313" key="2">
    <source>
        <dbReference type="EMBL" id="KAF7259204.1"/>
    </source>
</evidence>
<evidence type="ECO:0000256" key="1">
    <source>
        <dbReference type="SAM" id="MobiDB-lite"/>
    </source>
</evidence>
<dbReference type="AlphaFoldDB" id="A0A8S9YX92"/>
<gene>
    <name evidence="2" type="ORF">EG68_04297</name>
</gene>